<dbReference type="InterPro" id="IPR011009">
    <property type="entry name" value="Kinase-like_dom_sf"/>
</dbReference>
<dbReference type="Proteomes" id="UP000728032">
    <property type="component" value="Unassembled WGS sequence"/>
</dbReference>
<evidence type="ECO:0000313" key="8">
    <source>
        <dbReference type="Proteomes" id="UP000728032"/>
    </source>
</evidence>
<dbReference type="InterPro" id="IPR000719">
    <property type="entry name" value="Prot_kinase_dom"/>
</dbReference>
<dbReference type="Pfam" id="PF00069">
    <property type="entry name" value="Pkinase"/>
    <property type="match status" value="1"/>
</dbReference>
<evidence type="ECO:0000256" key="4">
    <source>
        <dbReference type="ARBA" id="ARBA00022840"/>
    </source>
</evidence>
<dbReference type="EMBL" id="CAJPVJ010017420">
    <property type="protein sequence ID" value="CAG2176611.1"/>
    <property type="molecule type" value="Genomic_DNA"/>
</dbReference>
<dbReference type="PROSITE" id="PS50011">
    <property type="entry name" value="PROTEIN_KINASE_DOM"/>
    <property type="match status" value="1"/>
</dbReference>
<keyword evidence="1" id="KW-0808">Transferase</keyword>
<evidence type="ECO:0000256" key="2">
    <source>
        <dbReference type="ARBA" id="ARBA00022741"/>
    </source>
</evidence>
<gene>
    <name evidence="7" type="ORF">ONB1V03_LOCUS16044</name>
</gene>
<dbReference type="EMBL" id="OC932245">
    <property type="protein sequence ID" value="CAD7659449.1"/>
    <property type="molecule type" value="Genomic_DNA"/>
</dbReference>
<organism evidence="7">
    <name type="scientific">Oppiella nova</name>
    <dbReference type="NCBI Taxonomy" id="334625"/>
    <lineage>
        <taxon>Eukaryota</taxon>
        <taxon>Metazoa</taxon>
        <taxon>Ecdysozoa</taxon>
        <taxon>Arthropoda</taxon>
        <taxon>Chelicerata</taxon>
        <taxon>Arachnida</taxon>
        <taxon>Acari</taxon>
        <taxon>Acariformes</taxon>
        <taxon>Sarcoptiformes</taxon>
        <taxon>Oribatida</taxon>
        <taxon>Brachypylina</taxon>
        <taxon>Oppioidea</taxon>
        <taxon>Oppiidae</taxon>
        <taxon>Oppiella</taxon>
    </lineage>
</organism>
<dbReference type="GO" id="GO:0005634">
    <property type="term" value="C:nucleus"/>
    <property type="evidence" value="ECO:0007669"/>
    <property type="project" value="TreeGrafter"/>
</dbReference>
<dbReference type="OrthoDB" id="541276at2759"/>
<feature type="non-terminal residue" evidence="7">
    <location>
        <position position="64"/>
    </location>
</feature>
<evidence type="ECO:0000313" key="7">
    <source>
        <dbReference type="EMBL" id="CAD7659449.1"/>
    </source>
</evidence>
<dbReference type="GO" id="GO:0005524">
    <property type="term" value="F:ATP binding"/>
    <property type="evidence" value="ECO:0007669"/>
    <property type="project" value="UniProtKB-KW"/>
</dbReference>
<evidence type="ECO:0000256" key="5">
    <source>
        <dbReference type="ARBA" id="ARBA00037982"/>
    </source>
</evidence>
<evidence type="ECO:0000259" key="6">
    <source>
        <dbReference type="PROSITE" id="PS50011"/>
    </source>
</evidence>
<keyword evidence="3" id="KW-0418">Kinase</keyword>
<dbReference type="GO" id="GO:0004672">
    <property type="term" value="F:protein kinase activity"/>
    <property type="evidence" value="ECO:0007669"/>
    <property type="project" value="InterPro"/>
</dbReference>
<proteinExistence type="inferred from homology"/>
<keyword evidence="8" id="KW-1185">Reference proteome</keyword>
<feature type="domain" description="Protein kinase" evidence="6">
    <location>
        <begin position="1"/>
        <end position="64"/>
    </location>
</feature>
<keyword evidence="2" id="KW-0547">Nucleotide-binding</keyword>
<protein>
    <recommendedName>
        <fullName evidence="6">Protein kinase domain-containing protein</fullName>
    </recommendedName>
</protein>
<dbReference type="InterPro" id="IPR050339">
    <property type="entry name" value="CC_SR_Kinase"/>
</dbReference>
<evidence type="ECO:0000256" key="1">
    <source>
        <dbReference type="ARBA" id="ARBA00022679"/>
    </source>
</evidence>
<dbReference type="AlphaFoldDB" id="A0A7R9QV13"/>
<evidence type="ECO:0000256" key="3">
    <source>
        <dbReference type="ARBA" id="ARBA00022777"/>
    </source>
</evidence>
<dbReference type="SUPFAM" id="SSF56112">
    <property type="entry name" value="Protein kinase-like (PK-like)"/>
    <property type="match status" value="1"/>
</dbReference>
<sequence>IIHRDLKPENILVAKTVMNGRYLKVADFGLATLHSIASGSHTRGVGTLQYIAPEFAGIEYIFRI</sequence>
<dbReference type="InterPro" id="IPR008271">
    <property type="entry name" value="Ser/Thr_kinase_AS"/>
</dbReference>
<accession>A0A7R9QV13</accession>
<dbReference type="GO" id="GO:0005737">
    <property type="term" value="C:cytoplasm"/>
    <property type="evidence" value="ECO:0007669"/>
    <property type="project" value="TreeGrafter"/>
</dbReference>
<name>A0A7R9QV13_9ACAR</name>
<reference evidence="7" key="1">
    <citation type="submission" date="2020-11" db="EMBL/GenBank/DDBJ databases">
        <authorList>
            <person name="Tran Van P."/>
        </authorList>
    </citation>
    <scope>NUCLEOTIDE SEQUENCE</scope>
</reference>
<dbReference type="PROSITE" id="PS00108">
    <property type="entry name" value="PROTEIN_KINASE_ST"/>
    <property type="match status" value="1"/>
</dbReference>
<dbReference type="Gene3D" id="1.10.510.10">
    <property type="entry name" value="Transferase(Phosphotransferase) domain 1"/>
    <property type="match status" value="1"/>
</dbReference>
<dbReference type="PANTHER" id="PTHR11042">
    <property type="entry name" value="EUKARYOTIC TRANSLATION INITIATION FACTOR 2-ALPHA KINASE EIF2-ALPHA KINASE -RELATED"/>
    <property type="match status" value="1"/>
</dbReference>
<comment type="similarity">
    <text evidence="5">Belongs to the protein kinase superfamily. Ser/Thr protein kinase family. GCN2 subfamily.</text>
</comment>
<keyword evidence="4" id="KW-0067">ATP-binding</keyword>